<evidence type="ECO:0000313" key="4">
    <source>
        <dbReference type="Proteomes" id="UP000220005"/>
    </source>
</evidence>
<organism evidence="3 4">
    <name type="scientific">Faecalibacterium prausnitzii</name>
    <dbReference type="NCBI Taxonomy" id="853"/>
    <lineage>
        <taxon>Bacteria</taxon>
        <taxon>Bacillati</taxon>
        <taxon>Bacillota</taxon>
        <taxon>Clostridia</taxon>
        <taxon>Eubacteriales</taxon>
        <taxon>Oscillospiraceae</taxon>
        <taxon>Faecalibacterium</taxon>
    </lineage>
</organism>
<dbReference type="Proteomes" id="UP000220005">
    <property type="component" value="Unassembled WGS sequence"/>
</dbReference>
<keyword evidence="1" id="KW-1133">Transmembrane helix</keyword>
<dbReference type="AlphaFoldDB" id="A0A2A7AP99"/>
<evidence type="ECO:0000256" key="1">
    <source>
        <dbReference type="SAM" id="Phobius"/>
    </source>
</evidence>
<dbReference type="InterPro" id="IPR000326">
    <property type="entry name" value="PAP2/HPO"/>
</dbReference>
<comment type="caution">
    <text evidence="3">The sequence shown here is derived from an EMBL/GenBank/DDBJ whole genome shotgun (WGS) entry which is preliminary data.</text>
</comment>
<dbReference type="InterPro" id="IPR036938">
    <property type="entry name" value="PAP2/HPO_sf"/>
</dbReference>
<feature type="transmembrane region" description="Helical" evidence="1">
    <location>
        <begin position="54"/>
        <end position="75"/>
    </location>
</feature>
<dbReference type="SUPFAM" id="SSF48317">
    <property type="entry name" value="Acid phosphatase/Vanadium-dependent haloperoxidase"/>
    <property type="match status" value="1"/>
</dbReference>
<dbReference type="Pfam" id="PF01569">
    <property type="entry name" value="PAP2"/>
    <property type="match status" value="1"/>
</dbReference>
<sequence>MKTPSLRSKLKPHLWFQAYWVIYLIWFFWLDLTIKNPKYIIHSPVDDLIPFNEWFIFPYCSWFVLLAAVTAMLWWYDTESYDKLCLMMFSGMTLCLMIYMILPNGLDIRPTAEAIGRDNLAMRIMQLIWKADSSVNVCPSIHCQSSGCMALAFSQSKLAKHRPALKAVAWVWAGLICLSTVFTKQHSIIDVVCGLVLVAVWVPFLYGKKTKIAD</sequence>
<protein>
    <recommendedName>
        <fullName evidence="2">Phosphatidic acid phosphatase type 2/haloperoxidase domain-containing protein</fullName>
    </recommendedName>
</protein>
<evidence type="ECO:0000313" key="3">
    <source>
        <dbReference type="EMBL" id="PDX80871.1"/>
    </source>
</evidence>
<gene>
    <name evidence="3" type="ORF">CGS58_10240</name>
</gene>
<name>A0A2A7AP99_9FIRM</name>
<keyword evidence="1" id="KW-0812">Transmembrane</keyword>
<reference evidence="3 4" key="1">
    <citation type="journal article" date="2017" name="Front. Microbiol.">
        <title>New Insights into the Diversity of the Genus Faecalibacterium.</title>
        <authorList>
            <person name="Benevides L."/>
            <person name="Burman S."/>
            <person name="Martin R."/>
            <person name="Robert V."/>
            <person name="Thomas M."/>
            <person name="Miquel S."/>
            <person name="Chain F."/>
            <person name="Sokol H."/>
            <person name="Bermudez-Humaran L.G."/>
            <person name="Morrison M."/>
            <person name="Langella P."/>
            <person name="Azevedo V.A."/>
            <person name="Chatel J.M."/>
            <person name="Soares S."/>
        </authorList>
    </citation>
    <scope>NUCLEOTIDE SEQUENCE [LARGE SCALE GENOMIC DNA]</scope>
    <source>
        <strain evidence="3 4">CNCM I 4575</strain>
    </source>
</reference>
<feature type="transmembrane region" description="Helical" evidence="1">
    <location>
        <begin position="81"/>
        <end position="102"/>
    </location>
</feature>
<dbReference type="RefSeq" id="WP_097839799.1">
    <property type="nucleotide sequence ID" value="NZ_NMTY01000024.1"/>
</dbReference>
<feature type="transmembrane region" description="Helical" evidence="1">
    <location>
        <begin position="14"/>
        <end position="34"/>
    </location>
</feature>
<keyword evidence="1" id="KW-0472">Membrane</keyword>
<feature type="domain" description="Phosphatidic acid phosphatase type 2/haloperoxidase" evidence="2">
    <location>
        <begin position="135"/>
        <end position="206"/>
    </location>
</feature>
<feature type="transmembrane region" description="Helical" evidence="1">
    <location>
        <begin position="188"/>
        <end position="206"/>
    </location>
</feature>
<accession>A0A2A7AP99</accession>
<evidence type="ECO:0000259" key="2">
    <source>
        <dbReference type="Pfam" id="PF01569"/>
    </source>
</evidence>
<dbReference type="EMBL" id="NMTY01000024">
    <property type="protein sequence ID" value="PDX80871.1"/>
    <property type="molecule type" value="Genomic_DNA"/>
</dbReference>
<proteinExistence type="predicted"/>
<feature type="transmembrane region" description="Helical" evidence="1">
    <location>
        <begin position="164"/>
        <end position="182"/>
    </location>
</feature>